<dbReference type="GO" id="GO:0009073">
    <property type="term" value="P:aromatic amino acid family biosynthetic process"/>
    <property type="evidence" value="ECO:0007669"/>
    <property type="project" value="UniProtKB-KW"/>
</dbReference>
<keyword evidence="5 6" id="KW-0704">Schiff base</keyword>
<comment type="function">
    <text evidence="6">Involved in the third step of the chorismate pathway, which leads to the biosynthesis of aromatic amino acids. Catalyzes the cis-dehydration of 3-dehydroquinate (DHQ) and introduces the first double bond of the aromatic ring to yield 3-dehydroshikimate.</text>
</comment>
<name>A0A9W6LKI0_9BACT</name>
<feature type="binding site" evidence="6">
    <location>
        <position position="65"/>
    </location>
    <ligand>
        <name>3-dehydroquinate</name>
        <dbReference type="ChEBI" id="CHEBI:32364"/>
    </ligand>
</feature>
<dbReference type="CDD" id="cd00502">
    <property type="entry name" value="DHQase_I"/>
    <property type="match status" value="1"/>
</dbReference>
<dbReference type="Proteomes" id="UP001144297">
    <property type="component" value="Unassembled WGS sequence"/>
</dbReference>
<organism evidence="7 8">
    <name type="scientific">Thermodesulfovibrio yellowstonii</name>
    <dbReference type="NCBI Taxonomy" id="28262"/>
    <lineage>
        <taxon>Bacteria</taxon>
        <taxon>Pseudomonadati</taxon>
        <taxon>Nitrospirota</taxon>
        <taxon>Thermodesulfovibrionia</taxon>
        <taxon>Thermodesulfovibrionales</taxon>
        <taxon>Thermodesulfovibrionaceae</taxon>
        <taxon>Thermodesulfovibrio</taxon>
    </lineage>
</organism>
<dbReference type="EMBL" id="BSDX01000001">
    <property type="protein sequence ID" value="GLI52850.1"/>
    <property type="molecule type" value="Genomic_DNA"/>
</dbReference>
<evidence type="ECO:0000256" key="5">
    <source>
        <dbReference type="ARBA" id="ARBA00023270"/>
    </source>
</evidence>
<dbReference type="NCBIfam" id="TIGR01093">
    <property type="entry name" value="aroD"/>
    <property type="match status" value="1"/>
</dbReference>
<comment type="similarity">
    <text evidence="6">Belongs to the type-I 3-dehydroquinase family.</text>
</comment>
<evidence type="ECO:0000256" key="2">
    <source>
        <dbReference type="ARBA" id="ARBA00022605"/>
    </source>
</evidence>
<keyword evidence="8" id="KW-1185">Reference proteome</keyword>
<dbReference type="SUPFAM" id="SSF51569">
    <property type="entry name" value="Aldolase"/>
    <property type="match status" value="1"/>
</dbReference>
<dbReference type="GO" id="GO:0008652">
    <property type="term" value="P:amino acid biosynthetic process"/>
    <property type="evidence" value="ECO:0007669"/>
    <property type="project" value="UniProtKB-KW"/>
</dbReference>
<keyword evidence="4 6" id="KW-0456">Lyase</keyword>
<feature type="active site" description="Proton donor/acceptor" evidence="6">
    <location>
        <position position="120"/>
    </location>
</feature>
<feature type="binding site" evidence="6">
    <location>
        <begin position="33"/>
        <end position="35"/>
    </location>
    <ligand>
        <name>3-dehydroquinate</name>
        <dbReference type="ChEBI" id="CHEBI:32364"/>
    </ligand>
</feature>
<reference evidence="7" key="1">
    <citation type="submission" date="2022-12" db="EMBL/GenBank/DDBJ databases">
        <title>Reference genome sequencing for broad-spectrum identification of bacterial and archaeal isolates by mass spectrometry.</title>
        <authorList>
            <person name="Sekiguchi Y."/>
            <person name="Tourlousse D.M."/>
        </authorList>
    </citation>
    <scope>NUCLEOTIDE SEQUENCE</scope>
    <source>
        <strain evidence="7">TSL-P1</strain>
    </source>
</reference>
<comment type="subunit">
    <text evidence="6">Homodimer.</text>
</comment>
<dbReference type="GO" id="GO:0009423">
    <property type="term" value="P:chorismate biosynthetic process"/>
    <property type="evidence" value="ECO:0007669"/>
    <property type="project" value="UniProtKB-UniRule"/>
</dbReference>
<keyword evidence="2 6" id="KW-0028">Amino-acid biosynthesis</keyword>
<comment type="pathway">
    <text evidence="6">Metabolic intermediate biosynthesis; chorismate biosynthesis; chorismate from D-erythrose 4-phosphate and phosphoenolpyruvate: step 3/7.</text>
</comment>
<comment type="caution">
    <text evidence="6">Lacks conserved residue(s) required for the propagation of feature annotation.</text>
</comment>
<dbReference type="Gene3D" id="3.20.20.70">
    <property type="entry name" value="Aldolase class I"/>
    <property type="match status" value="1"/>
</dbReference>
<dbReference type="GO" id="GO:0046279">
    <property type="term" value="P:3,4-dihydroxybenzoate biosynthetic process"/>
    <property type="evidence" value="ECO:0007669"/>
    <property type="project" value="UniProtKB-ARBA"/>
</dbReference>
<protein>
    <recommendedName>
        <fullName evidence="6">3-dehydroquinate dehydratase</fullName>
        <shortName evidence="6">3-dehydroquinase</shortName>
        <ecNumber evidence="6">4.2.1.10</ecNumber>
    </recommendedName>
    <alternativeName>
        <fullName evidence="6">Type I DHQase</fullName>
    </alternativeName>
    <alternativeName>
        <fullName evidence="6">Type I dehydroquinase</fullName>
        <shortName evidence="6">DHQ1</shortName>
    </alternativeName>
</protein>
<dbReference type="Pfam" id="PF01487">
    <property type="entry name" value="DHquinase_I"/>
    <property type="match status" value="1"/>
</dbReference>
<evidence type="ECO:0000256" key="1">
    <source>
        <dbReference type="ARBA" id="ARBA00001864"/>
    </source>
</evidence>
<dbReference type="InterPro" id="IPR050146">
    <property type="entry name" value="Type-I_3-dehydroquinase"/>
</dbReference>
<feature type="binding site" evidence="6">
    <location>
        <position position="205"/>
    </location>
    <ligand>
        <name>3-dehydroquinate</name>
        <dbReference type="ChEBI" id="CHEBI:32364"/>
    </ligand>
</feature>
<keyword evidence="3 6" id="KW-0057">Aromatic amino acid biosynthesis</keyword>
<dbReference type="InterPro" id="IPR013785">
    <property type="entry name" value="Aldolase_TIM"/>
</dbReference>
<feature type="binding site" evidence="6">
    <location>
        <position position="209"/>
    </location>
    <ligand>
        <name>3-dehydroquinate</name>
        <dbReference type="ChEBI" id="CHEBI:32364"/>
    </ligand>
</feature>
<evidence type="ECO:0000313" key="7">
    <source>
        <dbReference type="EMBL" id="GLI52850.1"/>
    </source>
</evidence>
<dbReference type="EC" id="4.2.1.10" evidence="6"/>
<evidence type="ECO:0000256" key="3">
    <source>
        <dbReference type="ARBA" id="ARBA00023141"/>
    </source>
</evidence>
<evidence type="ECO:0000313" key="8">
    <source>
        <dbReference type="Proteomes" id="UP001144297"/>
    </source>
</evidence>
<dbReference type="FunFam" id="3.20.20.70:FF:000290">
    <property type="entry name" value="3-dehydroquinate dehydratase"/>
    <property type="match status" value="1"/>
</dbReference>
<dbReference type="HAMAP" id="MF_00214">
    <property type="entry name" value="AroD"/>
    <property type="match status" value="1"/>
</dbReference>
<comment type="catalytic activity">
    <reaction evidence="1 6">
        <text>3-dehydroquinate = 3-dehydroshikimate + H2O</text>
        <dbReference type="Rhea" id="RHEA:21096"/>
        <dbReference type="ChEBI" id="CHEBI:15377"/>
        <dbReference type="ChEBI" id="CHEBI:16630"/>
        <dbReference type="ChEBI" id="CHEBI:32364"/>
        <dbReference type="EC" id="4.2.1.10"/>
    </reaction>
</comment>
<dbReference type="PANTHER" id="PTHR43699">
    <property type="entry name" value="3-DEHYDROQUINATE DEHYDRATASE"/>
    <property type="match status" value="1"/>
</dbReference>
<dbReference type="InterPro" id="IPR018508">
    <property type="entry name" value="3-dehydroquinate_DH_AS"/>
</dbReference>
<dbReference type="AlphaFoldDB" id="A0A9W6LKI0"/>
<evidence type="ECO:0000256" key="4">
    <source>
        <dbReference type="ARBA" id="ARBA00023239"/>
    </source>
</evidence>
<dbReference type="GO" id="GO:0003855">
    <property type="term" value="F:3-dehydroquinate dehydratase activity"/>
    <property type="evidence" value="ECO:0007669"/>
    <property type="project" value="UniProtKB-UniRule"/>
</dbReference>
<accession>A0A9W6LKI0</accession>
<feature type="binding site" evidence="6">
    <location>
        <position position="186"/>
    </location>
    <ligand>
        <name>3-dehydroquinate</name>
        <dbReference type="ChEBI" id="CHEBI:32364"/>
    </ligand>
</feature>
<comment type="caution">
    <text evidence="7">The sequence shown here is derived from an EMBL/GenBank/DDBJ whole genome shotgun (WGS) entry which is preliminary data.</text>
</comment>
<feature type="active site" description="Schiff-base intermediate with substrate" evidence="6">
    <location>
        <position position="147"/>
    </location>
</feature>
<dbReference type="InterPro" id="IPR001381">
    <property type="entry name" value="DHquinase_I"/>
</dbReference>
<sequence length="226" mass="26042">MFLQNIPAIAVVLNDKDVLSITKEELKGADLIELRVDMFEKTENISDIFEIAKRKYDLPLLCTVRLPEEGGKKEIKNRLDIYQTVLPFCSFFDMEIFSNEVSLLRQLVVKSNIILIGSYHNFSKTPSLEDLERVFERGKMLNMDIIKIATMVNEDKDLETLLFFTLRHKVDRIITLGMGQKGIPSRIINPVFGSMITYANFNEVSAPGQIHLKDMVHIFKVMKLRE</sequence>
<dbReference type="PANTHER" id="PTHR43699:SF1">
    <property type="entry name" value="3-DEHYDROQUINATE DEHYDRATASE"/>
    <property type="match status" value="1"/>
</dbReference>
<dbReference type="PROSITE" id="PS01028">
    <property type="entry name" value="DEHYDROQUINASE_I"/>
    <property type="match status" value="1"/>
</dbReference>
<evidence type="ECO:0000256" key="6">
    <source>
        <dbReference type="HAMAP-Rule" id="MF_00214"/>
    </source>
</evidence>
<gene>
    <name evidence="6 7" type="primary">aroD</name>
    <name evidence="7" type="ORF">TISLANDTSLP1_05430</name>
</gene>
<proteinExistence type="inferred from homology"/>